<name>A0A9K3DB41_9EUKA</name>
<feature type="non-terminal residue" evidence="2">
    <location>
        <position position="1"/>
    </location>
</feature>
<evidence type="ECO:0000313" key="3">
    <source>
        <dbReference type="Proteomes" id="UP000265618"/>
    </source>
</evidence>
<reference evidence="2 3" key="1">
    <citation type="journal article" date="2018" name="PLoS ONE">
        <title>The draft genome of Kipferlia bialata reveals reductive genome evolution in fornicate parasites.</title>
        <authorList>
            <person name="Tanifuji G."/>
            <person name="Takabayashi S."/>
            <person name="Kume K."/>
            <person name="Takagi M."/>
            <person name="Nakayama T."/>
            <person name="Kamikawa R."/>
            <person name="Inagaki Y."/>
            <person name="Hashimoto T."/>
        </authorList>
    </citation>
    <scope>NUCLEOTIDE SEQUENCE [LARGE SCALE GENOMIC DNA]</scope>
    <source>
        <strain evidence="2">NY0173</strain>
    </source>
</reference>
<dbReference type="AlphaFoldDB" id="A0A9K3DB41"/>
<protein>
    <submittedName>
        <fullName evidence="2">Uncharacterized protein</fullName>
    </submittedName>
</protein>
<dbReference type="Proteomes" id="UP000265618">
    <property type="component" value="Unassembled WGS sequence"/>
</dbReference>
<evidence type="ECO:0000256" key="1">
    <source>
        <dbReference type="SAM" id="MobiDB-lite"/>
    </source>
</evidence>
<keyword evidence="3" id="KW-1185">Reference proteome</keyword>
<organism evidence="2 3">
    <name type="scientific">Kipferlia bialata</name>
    <dbReference type="NCBI Taxonomy" id="797122"/>
    <lineage>
        <taxon>Eukaryota</taxon>
        <taxon>Metamonada</taxon>
        <taxon>Carpediemonas-like organisms</taxon>
        <taxon>Kipferlia</taxon>
    </lineage>
</organism>
<comment type="caution">
    <text evidence="2">The sequence shown here is derived from an EMBL/GenBank/DDBJ whole genome shotgun (WGS) entry which is preliminary data.</text>
</comment>
<sequence>MHRGTACTHCVFQRFQHGYTEDNGSPVQASKKQRHRQRSFSLVSTSTTSSSPCSFAPP</sequence>
<gene>
    <name evidence="2" type="ORF">KIPB_015912</name>
</gene>
<feature type="compositionally biased region" description="Low complexity" evidence="1">
    <location>
        <begin position="39"/>
        <end position="58"/>
    </location>
</feature>
<dbReference type="EMBL" id="BDIP01009278">
    <property type="protein sequence ID" value="GIQ92251.1"/>
    <property type="molecule type" value="Genomic_DNA"/>
</dbReference>
<evidence type="ECO:0000313" key="2">
    <source>
        <dbReference type="EMBL" id="GIQ92251.1"/>
    </source>
</evidence>
<proteinExistence type="predicted"/>
<feature type="region of interest" description="Disordered" evidence="1">
    <location>
        <begin position="20"/>
        <end position="58"/>
    </location>
</feature>
<accession>A0A9K3DB41</accession>